<dbReference type="OrthoDB" id="1822491at2"/>
<feature type="domain" description="Tyr recombinase" evidence="3">
    <location>
        <begin position="1"/>
        <end position="193"/>
    </location>
</feature>
<dbReference type="GO" id="GO:0006310">
    <property type="term" value="P:DNA recombination"/>
    <property type="evidence" value="ECO:0007669"/>
    <property type="project" value="UniProtKB-KW"/>
</dbReference>
<dbReference type="EMBL" id="JGYX01000005">
    <property type="protein sequence ID" value="KFI60306.1"/>
    <property type="molecule type" value="Genomic_DNA"/>
</dbReference>
<sequence length="259" mass="28951">MPELLTLAEAASKRKSGDFSTLILFMGTTGLRFGEATALRVKNIDFDHNRIRVCENAVWTGKGMHVNSAKNGEDRTVVYPRKLLSDRLRTSCQCKDPDALVFERPGAINDGRCLTENDYLRPPNKTGWFEASVKQSGLPRLTLHDLRHTAVSLAAHARVPVTVIQRIAGHKTATMTMDRYADLFPDDLTIYGERMDAEAETAIRSLANRQQDNSDSKSPFEVPNSRIEKKIRPETIEIPSHIQLAPSVPPERVELSLSD</sequence>
<dbReference type="GO" id="GO:0003677">
    <property type="term" value="F:DNA binding"/>
    <property type="evidence" value="ECO:0007669"/>
    <property type="project" value="InterPro"/>
</dbReference>
<gene>
    <name evidence="4" type="ORF">BIGA_0893</name>
</gene>
<dbReference type="Pfam" id="PF00589">
    <property type="entry name" value="Phage_integrase"/>
    <property type="match status" value="1"/>
</dbReference>
<dbReference type="RefSeq" id="WP_081929527.1">
    <property type="nucleotide sequence ID" value="NZ_JGYX01000005.1"/>
</dbReference>
<accession>A0A087ANF6</accession>
<dbReference type="InterPro" id="IPR050090">
    <property type="entry name" value="Tyrosine_recombinase_XerCD"/>
</dbReference>
<dbReference type="InterPro" id="IPR013762">
    <property type="entry name" value="Integrase-like_cat_sf"/>
</dbReference>
<dbReference type="PROSITE" id="PS51898">
    <property type="entry name" value="TYR_RECOMBINASE"/>
    <property type="match status" value="1"/>
</dbReference>
<organism evidence="4 5">
    <name type="scientific">Bifidobacterium pullorum subsp. gallinarum</name>
    <dbReference type="NCBI Taxonomy" id="78344"/>
    <lineage>
        <taxon>Bacteria</taxon>
        <taxon>Bacillati</taxon>
        <taxon>Actinomycetota</taxon>
        <taxon>Actinomycetes</taxon>
        <taxon>Bifidobacteriales</taxon>
        <taxon>Bifidobacteriaceae</taxon>
        <taxon>Bifidobacterium</taxon>
    </lineage>
</organism>
<keyword evidence="5" id="KW-1185">Reference proteome</keyword>
<proteinExistence type="predicted"/>
<dbReference type="PANTHER" id="PTHR30349">
    <property type="entry name" value="PHAGE INTEGRASE-RELATED"/>
    <property type="match status" value="1"/>
</dbReference>
<dbReference type="Proteomes" id="UP000029046">
    <property type="component" value="Unassembled WGS sequence"/>
</dbReference>
<protein>
    <submittedName>
        <fullName evidence="4">Integrase</fullName>
    </submittedName>
</protein>
<evidence type="ECO:0000256" key="1">
    <source>
        <dbReference type="ARBA" id="ARBA00023172"/>
    </source>
</evidence>
<dbReference type="PANTHER" id="PTHR30349:SF64">
    <property type="entry name" value="PROPHAGE INTEGRASE INTD-RELATED"/>
    <property type="match status" value="1"/>
</dbReference>
<feature type="compositionally biased region" description="Polar residues" evidence="2">
    <location>
        <begin position="208"/>
        <end position="217"/>
    </location>
</feature>
<dbReference type="GO" id="GO:0015074">
    <property type="term" value="P:DNA integration"/>
    <property type="evidence" value="ECO:0007669"/>
    <property type="project" value="InterPro"/>
</dbReference>
<feature type="region of interest" description="Disordered" evidence="2">
    <location>
        <begin position="208"/>
        <end position="227"/>
    </location>
</feature>
<keyword evidence="1" id="KW-0233">DNA recombination</keyword>
<name>A0A087ANF6_9BIFI</name>
<dbReference type="SUPFAM" id="SSF56349">
    <property type="entry name" value="DNA breaking-rejoining enzymes"/>
    <property type="match status" value="1"/>
</dbReference>
<reference evidence="4 5" key="1">
    <citation type="submission" date="2014-03" db="EMBL/GenBank/DDBJ databases">
        <title>Genomics of Bifidobacteria.</title>
        <authorList>
            <person name="Ventura M."/>
            <person name="Milani C."/>
            <person name="Lugli G.A."/>
        </authorList>
    </citation>
    <scope>NUCLEOTIDE SEQUENCE [LARGE SCALE GENOMIC DNA]</scope>
    <source>
        <strain evidence="4 5">LMG 11586</strain>
    </source>
</reference>
<evidence type="ECO:0000313" key="4">
    <source>
        <dbReference type="EMBL" id="KFI60306.1"/>
    </source>
</evidence>
<evidence type="ECO:0000313" key="5">
    <source>
        <dbReference type="Proteomes" id="UP000029046"/>
    </source>
</evidence>
<dbReference type="CDD" id="cd01189">
    <property type="entry name" value="INT_ICEBs1_C_like"/>
    <property type="match status" value="1"/>
</dbReference>
<evidence type="ECO:0000256" key="2">
    <source>
        <dbReference type="SAM" id="MobiDB-lite"/>
    </source>
</evidence>
<dbReference type="eggNOG" id="COG0582">
    <property type="taxonomic scope" value="Bacteria"/>
</dbReference>
<feature type="region of interest" description="Disordered" evidence="2">
    <location>
        <begin position="238"/>
        <end position="259"/>
    </location>
</feature>
<dbReference type="AlphaFoldDB" id="A0A087ANF6"/>
<comment type="caution">
    <text evidence="4">The sequence shown here is derived from an EMBL/GenBank/DDBJ whole genome shotgun (WGS) entry which is preliminary data.</text>
</comment>
<dbReference type="Gene3D" id="1.10.443.10">
    <property type="entry name" value="Intergrase catalytic core"/>
    <property type="match status" value="1"/>
</dbReference>
<dbReference type="InterPro" id="IPR011010">
    <property type="entry name" value="DNA_brk_join_enz"/>
</dbReference>
<dbReference type="InterPro" id="IPR002104">
    <property type="entry name" value="Integrase_catalytic"/>
</dbReference>
<evidence type="ECO:0000259" key="3">
    <source>
        <dbReference type="PROSITE" id="PS51898"/>
    </source>
</evidence>